<sequence>MYPPLGVSIKELYYYKYMVSLDIGVTHISFTSPIFKYSTRRSNKIMSSFPAFYKSIDEDENEEAYSDRMRMALMASLVATSSNSREYIDRGREAGQRLLMDGYWNPNPTYNARTFRHRYRMQPALFDRIMKDAMAFDPYFLSTVDAANKTEQRMG</sequence>
<feature type="non-terminal residue" evidence="1">
    <location>
        <position position="155"/>
    </location>
</feature>
<protein>
    <submittedName>
        <fullName evidence="1">Uncharacterized protein</fullName>
    </submittedName>
</protein>
<keyword evidence="2" id="KW-1185">Reference proteome</keyword>
<dbReference type="EMBL" id="CAMAPE010000011">
    <property type="protein sequence ID" value="CAH9079536.1"/>
    <property type="molecule type" value="Genomic_DNA"/>
</dbReference>
<name>A0A9P1E5B7_CUSEU</name>
<dbReference type="PANTHER" id="PTHR47150">
    <property type="entry name" value="OS12G0169200 PROTEIN"/>
    <property type="match status" value="1"/>
</dbReference>
<evidence type="ECO:0000313" key="2">
    <source>
        <dbReference type="Proteomes" id="UP001152484"/>
    </source>
</evidence>
<dbReference type="PANTHER" id="PTHR47150:SF5">
    <property type="entry name" value="OS07G0546750 PROTEIN"/>
    <property type="match status" value="1"/>
</dbReference>
<reference evidence="1" key="1">
    <citation type="submission" date="2022-07" db="EMBL/GenBank/DDBJ databases">
        <authorList>
            <person name="Macas J."/>
            <person name="Novak P."/>
            <person name="Neumann P."/>
        </authorList>
    </citation>
    <scope>NUCLEOTIDE SEQUENCE</scope>
</reference>
<organism evidence="1 2">
    <name type="scientific">Cuscuta europaea</name>
    <name type="common">European dodder</name>
    <dbReference type="NCBI Taxonomy" id="41803"/>
    <lineage>
        <taxon>Eukaryota</taxon>
        <taxon>Viridiplantae</taxon>
        <taxon>Streptophyta</taxon>
        <taxon>Embryophyta</taxon>
        <taxon>Tracheophyta</taxon>
        <taxon>Spermatophyta</taxon>
        <taxon>Magnoliopsida</taxon>
        <taxon>eudicotyledons</taxon>
        <taxon>Gunneridae</taxon>
        <taxon>Pentapetalae</taxon>
        <taxon>asterids</taxon>
        <taxon>lamiids</taxon>
        <taxon>Solanales</taxon>
        <taxon>Convolvulaceae</taxon>
        <taxon>Cuscuteae</taxon>
        <taxon>Cuscuta</taxon>
        <taxon>Cuscuta subgen. Cuscuta</taxon>
    </lineage>
</organism>
<dbReference type="OrthoDB" id="124998at2759"/>
<proteinExistence type="predicted"/>
<dbReference type="Proteomes" id="UP001152484">
    <property type="component" value="Unassembled WGS sequence"/>
</dbReference>
<accession>A0A9P1E5B7</accession>
<comment type="caution">
    <text evidence="1">The sequence shown here is derived from an EMBL/GenBank/DDBJ whole genome shotgun (WGS) entry which is preliminary data.</text>
</comment>
<evidence type="ECO:0000313" key="1">
    <source>
        <dbReference type="EMBL" id="CAH9079536.1"/>
    </source>
</evidence>
<dbReference type="AlphaFoldDB" id="A0A9P1E5B7"/>
<gene>
    <name evidence="1" type="ORF">CEURO_LOCUS7148</name>
</gene>